<organism evidence="1 2">
    <name type="scientific">Mytilus coruscus</name>
    <name type="common">Sea mussel</name>
    <dbReference type="NCBI Taxonomy" id="42192"/>
    <lineage>
        <taxon>Eukaryota</taxon>
        <taxon>Metazoa</taxon>
        <taxon>Spiralia</taxon>
        <taxon>Lophotrochozoa</taxon>
        <taxon>Mollusca</taxon>
        <taxon>Bivalvia</taxon>
        <taxon>Autobranchia</taxon>
        <taxon>Pteriomorphia</taxon>
        <taxon>Mytilida</taxon>
        <taxon>Mytiloidea</taxon>
        <taxon>Mytilidae</taxon>
        <taxon>Mytilinae</taxon>
        <taxon>Mytilus</taxon>
    </lineage>
</organism>
<evidence type="ECO:0000313" key="1">
    <source>
        <dbReference type="EMBL" id="CAC5418105.1"/>
    </source>
</evidence>
<gene>
    <name evidence="1" type="ORF">MCOR_50564</name>
</gene>
<keyword evidence="2" id="KW-1185">Reference proteome</keyword>
<evidence type="ECO:0000313" key="2">
    <source>
        <dbReference type="Proteomes" id="UP000507470"/>
    </source>
</evidence>
<proteinExistence type="predicted"/>
<dbReference type="OrthoDB" id="6054784at2759"/>
<accession>A0A6J8EES7</accession>
<sequence length="162" mass="18431">MEVAFRPGSDKSIEKGHSVSSSDITLEDVKAMHVVLLESIVKVATSEIGVRFRDLHIFKTSDLQSMSMNKLMTKIHPVRITKQMQQVLKEVFELYYEQVVGLDYHVGKGYNILKDSTTLMSPLAMEECSNQYGMPANVQLKECSSFEVKFESVEDTKEYIIK</sequence>
<dbReference type="AlphaFoldDB" id="A0A6J8EES7"/>
<protein>
    <submittedName>
        <fullName evidence="1">Uncharacterized protein</fullName>
    </submittedName>
</protein>
<dbReference type="Proteomes" id="UP000507470">
    <property type="component" value="Unassembled WGS sequence"/>
</dbReference>
<reference evidence="1 2" key="1">
    <citation type="submission" date="2020-06" db="EMBL/GenBank/DDBJ databases">
        <authorList>
            <person name="Li R."/>
            <person name="Bekaert M."/>
        </authorList>
    </citation>
    <scope>NUCLEOTIDE SEQUENCE [LARGE SCALE GENOMIC DNA]</scope>
    <source>
        <strain evidence="2">wild</strain>
    </source>
</reference>
<name>A0A6J8EES7_MYTCO</name>
<dbReference type="EMBL" id="CACVKT020008865">
    <property type="protein sequence ID" value="CAC5418105.1"/>
    <property type="molecule type" value="Genomic_DNA"/>
</dbReference>